<protein>
    <submittedName>
        <fullName evidence="1">Uncharacterized protein</fullName>
    </submittedName>
</protein>
<sequence length="243" mass="26981">MNQMSGFMFLDRSGSISSSRMKTVEFSLSGGQLKPNISFKPSLITRAIALCLAVIRTIEALHLFSLCISDPVKRSPHALHLSLGFKFLLCSTSSVRSEFVLAWNANFTKQSDVGALQLPMKKLESFEFFRESNEWHRNSLDDRSELYCSSRSKFIVGRKLFAFMILPSLSTAVVSLKIVNGESLIQSRDSGSFCPSSSTLMEMLSLSAACKALVNVVFVFSAFVDPKDVLLNPINELSSLRKK</sequence>
<organism evidence="1 2">
    <name type="scientific">Tritrichomonas musculus</name>
    <dbReference type="NCBI Taxonomy" id="1915356"/>
    <lineage>
        <taxon>Eukaryota</taxon>
        <taxon>Metamonada</taxon>
        <taxon>Parabasalia</taxon>
        <taxon>Tritrichomonadida</taxon>
        <taxon>Tritrichomonadidae</taxon>
        <taxon>Tritrichomonas</taxon>
    </lineage>
</organism>
<keyword evidence="2" id="KW-1185">Reference proteome</keyword>
<reference evidence="1 2" key="1">
    <citation type="submission" date="2024-04" db="EMBL/GenBank/DDBJ databases">
        <title>Tritrichomonas musculus Genome.</title>
        <authorList>
            <person name="Alves-Ferreira E."/>
            <person name="Grigg M."/>
            <person name="Lorenzi H."/>
            <person name="Galac M."/>
        </authorList>
    </citation>
    <scope>NUCLEOTIDE SEQUENCE [LARGE SCALE GENOMIC DNA]</scope>
    <source>
        <strain evidence="1 2">EAF2021</strain>
    </source>
</reference>
<accession>A0ABR2HFX0</accession>
<evidence type="ECO:0000313" key="2">
    <source>
        <dbReference type="Proteomes" id="UP001470230"/>
    </source>
</evidence>
<evidence type="ECO:0000313" key="1">
    <source>
        <dbReference type="EMBL" id="KAK8846341.1"/>
    </source>
</evidence>
<gene>
    <name evidence="1" type="ORF">M9Y10_020351</name>
</gene>
<name>A0ABR2HFX0_9EUKA</name>
<comment type="caution">
    <text evidence="1">The sequence shown here is derived from an EMBL/GenBank/DDBJ whole genome shotgun (WGS) entry which is preliminary data.</text>
</comment>
<proteinExistence type="predicted"/>
<dbReference type="Proteomes" id="UP001470230">
    <property type="component" value="Unassembled WGS sequence"/>
</dbReference>
<dbReference type="EMBL" id="JAPFFF010000029">
    <property type="protein sequence ID" value="KAK8846341.1"/>
    <property type="molecule type" value="Genomic_DNA"/>
</dbReference>